<feature type="compositionally biased region" description="Basic and acidic residues" evidence="1">
    <location>
        <begin position="239"/>
        <end position="260"/>
    </location>
</feature>
<evidence type="ECO:0000313" key="5">
    <source>
        <dbReference type="Proteomes" id="UP000290849"/>
    </source>
</evidence>
<reference evidence="4 5" key="1">
    <citation type="journal article" date="2017" name="Int. J. Syst. Evol. Microbiol.">
        <title>Achromobacter aloeverae sp. nov., isolated from the root of Aloe vera (L.) Burm.f.</title>
        <authorList>
            <person name="Kuncharoen N."/>
            <person name="Muramatsu Y."/>
            <person name="Shibata C."/>
            <person name="Kamakura Y."/>
            <person name="Nakagawa Y."/>
            <person name="Tanasupawat S."/>
        </authorList>
    </citation>
    <scope>NUCLEOTIDE SEQUENCE [LARGE SCALE GENOMIC DNA]</scope>
    <source>
        <strain evidence="4 5">AVA-1</strain>
    </source>
</reference>
<keyword evidence="2" id="KW-0812">Transmembrane</keyword>
<sequence length="481" mass="51976">MALTTRCPHCGTAFKVVADQLRVRNGLVRCGVCTRVFDGYEAIVDEEMPTLAPPSTAAPTSMPTPTPPAPAAAPAPATHPAPPWDTRPAPPVPCPSPAPARDDISDAHLWTREPTLPGRAPMPTDAGISTSKPIPTPESRPTPTPTSAPGRDDISDAHLWANEPTLPAQPPAVLRGRSDTWRQEPTFISRDAPEDDDEPLDDDDDVGGASSGAQPVDDPQVIRHRRPIYVDPVDDQYDDDLHGHPVEEDGRLEPDDHAVPRDGVYIYPARDHRADDEEEPGNFPYIPVRGDARTRYDDDVDTGMAPPVFMDESRLRRAALVRRLWAVGCLLALCVLGLQWVYVYRSAVASTVPALRPALQAACGALGCEVGYARRLERISITASSLQPPAGAAATDDGTTRLVLSVTLRNRYDKAQPWPALVLELTDLSDTVVVRKVLRPEDYLPADASSAFPAGGEQSLSVPLRVAGAQVNGYQLDKFFP</sequence>
<feature type="compositionally biased region" description="Basic and acidic residues" evidence="1">
    <location>
        <begin position="100"/>
        <end position="111"/>
    </location>
</feature>
<feature type="compositionally biased region" description="Pro residues" evidence="1">
    <location>
        <begin position="134"/>
        <end position="146"/>
    </location>
</feature>
<name>A0A4Q1HFP6_9BURK</name>
<gene>
    <name evidence="4" type="ORF">C7R54_24635</name>
</gene>
<proteinExistence type="predicted"/>
<feature type="domain" description="Zinc finger/thioredoxin putative" evidence="3">
    <location>
        <begin position="3"/>
        <end position="38"/>
    </location>
</feature>
<dbReference type="OrthoDB" id="5294582at2"/>
<dbReference type="InterPro" id="IPR011723">
    <property type="entry name" value="Znf/thioredoxin_put"/>
</dbReference>
<feature type="compositionally biased region" description="Low complexity" evidence="1">
    <location>
        <begin position="50"/>
        <end position="61"/>
    </location>
</feature>
<dbReference type="Pfam" id="PF11906">
    <property type="entry name" value="DUF3426"/>
    <property type="match status" value="1"/>
</dbReference>
<feature type="region of interest" description="Disordered" evidence="1">
    <location>
        <begin position="50"/>
        <end position="260"/>
    </location>
</feature>
<feature type="compositionally biased region" description="Acidic residues" evidence="1">
    <location>
        <begin position="193"/>
        <end position="206"/>
    </location>
</feature>
<dbReference type="NCBIfam" id="TIGR02098">
    <property type="entry name" value="MJ0042_CXXC"/>
    <property type="match status" value="1"/>
</dbReference>
<evidence type="ECO:0000259" key="3">
    <source>
        <dbReference type="Pfam" id="PF13719"/>
    </source>
</evidence>
<protein>
    <recommendedName>
        <fullName evidence="3">Zinc finger/thioredoxin putative domain-containing protein</fullName>
    </recommendedName>
</protein>
<keyword evidence="2" id="KW-0472">Membrane</keyword>
<comment type="caution">
    <text evidence="4">The sequence shown here is derived from an EMBL/GenBank/DDBJ whole genome shotgun (WGS) entry which is preliminary data.</text>
</comment>
<dbReference type="Pfam" id="PF13719">
    <property type="entry name" value="Zn_ribbon_5"/>
    <property type="match status" value="1"/>
</dbReference>
<dbReference type="Proteomes" id="UP000290849">
    <property type="component" value="Unassembled WGS sequence"/>
</dbReference>
<evidence type="ECO:0000256" key="1">
    <source>
        <dbReference type="SAM" id="MobiDB-lite"/>
    </source>
</evidence>
<keyword evidence="2" id="KW-1133">Transmembrane helix</keyword>
<dbReference type="AlphaFoldDB" id="A0A4Q1HFP6"/>
<feature type="compositionally biased region" description="Pro residues" evidence="1">
    <location>
        <begin position="62"/>
        <end position="98"/>
    </location>
</feature>
<accession>A0A4Q1HFP6</accession>
<evidence type="ECO:0000313" key="4">
    <source>
        <dbReference type="EMBL" id="RXN84560.1"/>
    </source>
</evidence>
<dbReference type="InterPro" id="IPR021834">
    <property type="entry name" value="DUF3426"/>
</dbReference>
<organism evidence="4 5">
    <name type="scientific">Achromobacter aloeverae</name>
    <dbReference type="NCBI Taxonomy" id="1750518"/>
    <lineage>
        <taxon>Bacteria</taxon>
        <taxon>Pseudomonadati</taxon>
        <taxon>Pseudomonadota</taxon>
        <taxon>Betaproteobacteria</taxon>
        <taxon>Burkholderiales</taxon>
        <taxon>Alcaligenaceae</taxon>
        <taxon>Achromobacter</taxon>
    </lineage>
</organism>
<feature type="transmembrane region" description="Helical" evidence="2">
    <location>
        <begin position="324"/>
        <end position="343"/>
    </location>
</feature>
<dbReference type="RefSeq" id="WP_129153384.1">
    <property type="nucleotide sequence ID" value="NZ_JBHSDO010000018.1"/>
</dbReference>
<dbReference type="EMBL" id="PYAL01000008">
    <property type="protein sequence ID" value="RXN84560.1"/>
    <property type="molecule type" value="Genomic_DNA"/>
</dbReference>
<keyword evidence="5" id="KW-1185">Reference proteome</keyword>
<evidence type="ECO:0000256" key="2">
    <source>
        <dbReference type="SAM" id="Phobius"/>
    </source>
</evidence>